<accession>A0A9P6IDI7</accession>
<dbReference type="GeneID" id="62157460"/>
<sequence length="201" mass="22798">MSNKCHPEIVALPDVQETSDDPCDIGTNPSVLGEVVGEMKWPVNLSLVEDGWSVKALGTRYSPEHCAIAARARDARIFIRQKIRKLIEEGDKNPQVALVTHGSFLHYFTEDWEDSWLNHGTGWRNCETRTYTFKHDVMDDTDMEASLTETMDSRLGRGKSDHMPTGEEQVVLFEQAMDNWEKQGLQRPDRIGLGHKTSVLD</sequence>
<reference evidence="1" key="2">
    <citation type="submission" date="2020-11" db="EMBL/GenBank/DDBJ databases">
        <title>Whole genome sequencing of Colletotrichum sp.</title>
        <authorList>
            <person name="Li H."/>
        </authorList>
    </citation>
    <scope>NUCLEOTIDE SEQUENCE</scope>
    <source>
        <strain evidence="1">CkLH20</strain>
    </source>
</reference>
<reference evidence="1" key="1">
    <citation type="submission" date="2020-03" db="EMBL/GenBank/DDBJ databases">
        <authorList>
            <person name="He L."/>
        </authorList>
    </citation>
    <scope>NUCLEOTIDE SEQUENCE</scope>
    <source>
        <strain evidence="1">CkLH20</strain>
    </source>
</reference>
<gene>
    <name evidence="1" type="ORF">CkaCkLH20_01667</name>
</gene>
<evidence type="ECO:0000313" key="1">
    <source>
        <dbReference type="EMBL" id="KAF9880625.1"/>
    </source>
</evidence>
<proteinExistence type="predicted"/>
<dbReference type="Proteomes" id="UP000781932">
    <property type="component" value="Unassembled WGS sequence"/>
</dbReference>
<dbReference type="EMBL" id="JAATWM020000004">
    <property type="protein sequence ID" value="KAF9880625.1"/>
    <property type="molecule type" value="Genomic_DNA"/>
</dbReference>
<protein>
    <submittedName>
        <fullName evidence="1">Uncharacterized protein</fullName>
    </submittedName>
</protein>
<keyword evidence="2" id="KW-1185">Reference proteome</keyword>
<comment type="caution">
    <text evidence="1">The sequence shown here is derived from an EMBL/GenBank/DDBJ whole genome shotgun (WGS) entry which is preliminary data.</text>
</comment>
<dbReference type="AlphaFoldDB" id="A0A9P6IDI7"/>
<name>A0A9P6IDI7_9PEZI</name>
<dbReference type="OrthoDB" id="496981at2759"/>
<evidence type="ECO:0000313" key="2">
    <source>
        <dbReference type="Proteomes" id="UP000781932"/>
    </source>
</evidence>
<dbReference type="RefSeq" id="XP_038750086.1">
    <property type="nucleotide sequence ID" value="XM_038884386.1"/>
</dbReference>
<organism evidence="1 2">
    <name type="scientific">Colletotrichum karsti</name>
    <dbReference type="NCBI Taxonomy" id="1095194"/>
    <lineage>
        <taxon>Eukaryota</taxon>
        <taxon>Fungi</taxon>
        <taxon>Dikarya</taxon>
        <taxon>Ascomycota</taxon>
        <taxon>Pezizomycotina</taxon>
        <taxon>Sordariomycetes</taxon>
        <taxon>Hypocreomycetidae</taxon>
        <taxon>Glomerellales</taxon>
        <taxon>Glomerellaceae</taxon>
        <taxon>Colletotrichum</taxon>
        <taxon>Colletotrichum boninense species complex</taxon>
    </lineage>
</organism>